<feature type="domain" description="Globin" evidence="7">
    <location>
        <begin position="19"/>
        <end position="126"/>
    </location>
</feature>
<dbReference type="InterPro" id="IPR000971">
    <property type="entry name" value="Globin"/>
</dbReference>
<keyword evidence="3 6" id="KW-0561">Oxygen transport</keyword>
<dbReference type="InterPro" id="IPR012292">
    <property type="entry name" value="Globin/Proto"/>
</dbReference>
<dbReference type="PANTHER" id="PTHR47217:SF1">
    <property type="entry name" value="GLOBIN-LIKE PROTEIN"/>
    <property type="match status" value="1"/>
</dbReference>
<feature type="non-terminal residue" evidence="8">
    <location>
        <position position="1"/>
    </location>
</feature>
<evidence type="ECO:0000313" key="8">
    <source>
        <dbReference type="EMBL" id="JAR92421.1"/>
    </source>
</evidence>
<keyword evidence="2 6" id="KW-0349">Heme</keyword>
<dbReference type="CDD" id="cd01040">
    <property type="entry name" value="Mb-like"/>
    <property type="match status" value="1"/>
</dbReference>
<dbReference type="InterPro" id="IPR044399">
    <property type="entry name" value="Mb-like_M"/>
</dbReference>
<dbReference type="PROSITE" id="PS01033">
    <property type="entry name" value="GLOBIN"/>
    <property type="match status" value="1"/>
</dbReference>
<dbReference type="Gene3D" id="1.10.490.10">
    <property type="entry name" value="Globins"/>
    <property type="match status" value="1"/>
</dbReference>
<comment type="similarity">
    <text evidence="6">Belongs to the globin family.</text>
</comment>
<dbReference type="GO" id="GO:0020037">
    <property type="term" value="F:heme binding"/>
    <property type="evidence" value="ECO:0007669"/>
    <property type="project" value="InterPro"/>
</dbReference>
<dbReference type="InterPro" id="IPR009050">
    <property type="entry name" value="Globin-like_sf"/>
</dbReference>
<evidence type="ECO:0000259" key="7">
    <source>
        <dbReference type="PROSITE" id="PS01033"/>
    </source>
</evidence>
<sequence>GTKMTSRSSQKDVVDPATGLTANDRDNIFETWSLYHQNVRKNAVLLFESLFSRHPEYQKMFKSFTEVQPRDLHKSHVAVAHSLAVAYFMSAMVDNLEDSETLRPLRELHACPYRFRSSWRNSYGAE</sequence>
<dbReference type="SUPFAM" id="SSF46458">
    <property type="entry name" value="Globin-like"/>
    <property type="match status" value="1"/>
</dbReference>
<evidence type="ECO:0000256" key="2">
    <source>
        <dbReference type="ARBA" id="ARBA00022617"/>
    </source>
</evidence>
<dbReference type="GO" id="GO:0019825">
    <property type="term" value="F:oxygen binding"/>
    <property type="evidence" value="ECO:0007669"/>
    <property type="project" value="InterPro"/>
</dbReference>
<evidence type="ECO:0000256" key="4">
    <source>
        <dbReference type="ARBA" id="ARBA00022723"/>
    </source>
</evidence>
<dbReference type="AlphaFoldDB" id="A0A147BNU3"/>
<keyword evidence="4" id="KW-0479">Metal-binding</keyword>
<proteinExistence type="inferred from homology"/>
<dbReference type="GO" id="GO:0046872">
    <property type="term" value="F:metal ion binding"/>
    <property type="evidence" value="ECO:0007669"/>
    <property type="project" value="UniProtKB-KW"/>
</dbReference>
<organism evidence="8">
    <name type="scientific">Ixodes ricinus</name>
    <name type="common">Common tick</name>
    <name type="synonym">Acarus ricinus</name>
    <dbReference type="NCBI Taxonomy" id="34613"/>
    <lineage>
        <taxon>Eukaryota</taxon>
        <taxon>Metazoa</taxon>
        <taxon>Ecdysozoa</taxon>
        <taxon>Arthropoda</taxon>
        <taxon>Chelicerata</taxon>
        <taxon>Arachnida</taxon>
        <taxon>Acari</taxon>
        <taxon>Parasitiformes</taxon>
        <taxon>Ixodida</taxon>
        <taxon>Ixodoidea</taxon>
        <taxon>Ixodidae</taxon>
        <taxon>Ixodinae</taxon>
        <taxon>Ixodes</taxon>
    </lineage>
</organism>
<dbReference type="GO" id="GO:0005344">
    <property type="term" value="F:oxygen carrier activity"/>
    <property type="evidence" value="ECO:0007669"/>
    <property type="project" value="UniProtKB-KW"/>
</dbReference>
<reference evidence="8" key="1">
    <citation type="journal article" date="2018" name="PLoS Negl. Trop. Dis.">
        <title>Sialome diversity of ticks revealed by RNAseq of single tick salivary glands.</title>
        <authorList>
            <person name="Perner J."/>
            <person name="Kropackova S."/>
            <person name="Kopacek P."/>
            <person name="Ribeiro J.M."/>
        </authorList>
    </citation>
    <scope>NUCLEOTIDE SEQUENCE</scope>
    <source>
        <strain evidence="8">Siblings of single egg batch collected in Ceske Budejovice</strain>
        <tissue evidence="8">Salivary glands</tissue>
    </source>
</reference>
<keyword evidence="5" id="KW-0408">Iron</keyword>
<dbReference type="PANTHER" id="PTHR47217">
    <property type="entry name" value="GLOBIN-LIKE PROTEIN"/>
    <property type="match status" value="1"/>
</dbReference>
<name>A0A147BNU3_IXORI</name>
<dbReference type="EMBL" id="GEGO01002983">
    <property type="protein sequence ID" value="JAR92421.1"/>
    <property type="molecule type" value="Transcribed_RNA"/>
</dbReference>
<evidence type="ECO:0000256" key="5">
    <source>
        <dbReference type="ARBA" id="ARBA00023004"/>
    </source>
</evidence>
<evidence type="ECO:0000256" key="6">
    <source>
        <dbReference type="RuleBase" id="RU000356"/>
    </source>
</evidence>
<dbReference type="Pfam" id="PF00042">
    <property type="entry name" value="Globin"/>
    <property type="match status" value="1"/>
</dbReference>
<evidence type="ECO:0000256" key="1">
    <source>
        <dbReference type="ARBA" id="ARBA00022448"/>
    </source>
</evidence>
<keyword evidence="1 6" id="KW-0813">Transport</keyword>
<protein>
    <recommendedName>
        <fullName evidence="7">Globin domain-containing protein</fullName>
    </recommendedName>
</protein>
<accession>A0A147BNU3</accession>
<evidence type="ECO:0000256" key="3">
    <source>
        <dbReference type="ARBA" id="ARBA00022621"/>
    </source>
</evidence>